<feature type="compositionally biased region" description="Pro residues" evidence="8">
    <location>
        <begin position="728"/>
        <end position="740"/>
    </location>
</feature>
<keyword evidence="7" id="KW-0862">Zinc</keyword>
<evidence type="ECO:0000256" key="7">
    <source>
        <dbReference type="PROSITE-ProRule" id="PRU00723"/>
    </source>
</evidence>
<dbReference type="PANTHER" id="PTHR46557">
    <property type="entry name" value="SERINE/THREONINE-PROTEIN PHOSPHATASE 1 REGULATORY SUBUNIT 10-RELATED"/>
    <property type="match status" value="1"/>
</dbReference>
<feature type="compositionally biased region" description="Polar residues" evidence="8">
    <location>
        <begin position="621"/>
        <end position="661"/>
    </location>
</feature>
<evidence type="ECO:0000256" key="1">
    <source>
        <dbReference type="ARBA" id="ARBA00004123"/>
    </source>
</evidence>
<dbReference type="GeneID" id="100379012"/>
<feature type="region of interest" description="Disordered" evidence="8">
    <location>
        <begin position="514"/>
        <end position="778"/>
    </location>
</feature>
<dbReference type="RefSeq" id="XP_006815996.1">
    <property type="nucleotide sequence ID" value="XM_006815933.1"/>
</dbReference>
<feature type="compositionally biased region" description="Polar residues" evidence="8">
    <location>
        <begin position="371"/>
        <end position="383"/>
    </location>
</feature>
<evidence type="ECO:0000256" key="2">
    <source>
        <dbReference type="ARBA" id="ARBA00004286"/>
    </source>
</evidence>
<proteinExistence type="predicted"/>
<reference evidence="12" key="1">
    <citation type="submission" date="2025-08" db="UniProtKB">
        <authorList>
            <consortium name="RefSeq"/>
        </authorList>
    </citation>
    <scope>IDENTIFICATION</scope>
    <source>
        <tissue evidence="12">Testes</tissue>
    </source>
</reference>
<keyword evidence="5 6" id="KW-0539">Nucleus</keyword>
<dbReference type="InterPro" id="IPR003617">
    <property type="entry name" value="TFIIS/CRSP70_N_sub"/>
</dbReference>
<feature type="region of interest" description="Disordered" evidence="8">
    <location>
        <begin position="797"/>
        <end position="866"/>
    </location>
</feature>
<feature type="compositionally biased region" description="Basic residues" evidence="8">
    <location>
        <begin position="852"/>
        <end position="862"/>
    </location>
</feature>
<keyword evidence="11" id="KW-1185">Reference proteome</keyword>
<name>A0ABM0M7K5_SACKO</name>
<organism evidence="11 12">
    <name type="scientific">Saccoglossus kowalevskii</name>
    <name type="common">Acorn worm</name>
    <dbReference type="NCBI Taxonomy" id="10224"/>
    <lineage>
        <taxon>Eukaryota</taxon>
        <taxon>Metazoa</taxon>
        <taxon>Hemichordata</taxon>
        <taxon>Enteropneusta</taxon>
        <taxon>Harrimaniidae</taxon>
        <taxon>Saccoglossus</taxon>
    </lineage>
</organism>
<dbReference type="PROSITE" id="PS51319">
    <property type="entry name" value="TFIIS_N"/>
    <property type="match status" value="1"/>
</dbReference>
<dbReference type="PANTHER" id="PTHR46557:SF1">
    <property type="entry name" value="SERINE_THREONINE-PROTEIN PHOSPHATASE 1 REGULATORY SUBUNIT 10"/>
    <property type="match status" value="1"/>
</dbReference>
<dbReference type="InterPro" id="IPR000571">
    <property type="entry name" value="Znf_CCCH"/>
</dbReference>
<dbReference type="InterPro" id="IPR017923">
    <property type="entry name" value="TFIIS_N"/>
</dbReference>
<protein>
    <recommendedName>
        <fullName evidence="3">Serine/threonine-protein phosphatase 1 regulatory subunit 10</fullName>
    </recommendedName>
</protein>
<keyword evidence="4" id="KW-0158">Chromosome</keyword>
<dbReference type="SMART" id="SM00509">
    <property type="entry name" value="TFS2N"/>
    <property type="match status" value="1"/>
</dbReference>
<evidence type="ECO:0000313" key="11">
    <source>
        <dbReference type="Proteomes" id="UP000694865"/>
    </source>
</evidence>
<feature type="domain" description="C3H1-type" evidence="9">
    <location>
        <begin position="863"/>
        <end position="891"/>
    </location>
</feature>
<feature type="zinc finger region" description="C3H1-type" evidence="7">
    <location>
        <begin position="863"/>
        <end position="891"/>
    </location>
</feature>
<feature type="compositionally biased region" description="Pro residues" evidence="8">
    <location>
        <begin position="761"/>
        <end position="778"/>
    </location>
</feature>
<dbReference type="Proteomes" id="UP000694865">
    <property type="component" value="Unplaced"/>
</dbReference>
<evidence type="ECO:0000259" key="10">
    <source>
        <dbReference type="PROSITE" id="PS51319"/>
    </source>
</evidence>
<keyword evidence="7" id="KW-0479">Metal-binding</keyword>
<evidence type="ECO:0000256" key="3">
    <source>
        <dbReference type="ARBA" id="ARBA00022330"/>
    </source>
</evidence>
<gene>
    <name evidence="12" type="primary">LOC100379012</name>
</gene>
<evidence type="ECO:0000256" key="8">
    <source>
        <dbReference type="SAM" id="MobiDB-lite"/>
    </source>
</evidence>
<feature type="domain" description="TFIIS N-terminal" evidence="10">
    <location>
        <begin position="73"/>
        <end position="147"/>
    </location>
</feature>
<feature type="region of interest" description="Disordered" evidence="8">
    <location>
        <begin position="303"/>
        <end position="383"/>
    </location>
</feature>
<dbReference type="Pfam" id="PF08711">
    <property type="entry name" value="Med26"/>
    <property type="match status" value="1"/>
</dbReference>
<evidence type="ECO:0000256" key="5">
    <source>
        <dbReference type="ARBA" id="ARBA00023242"/>
    </source>
</evidence>
<accession>A0ABM0M7K5</accession>
<feature type="compositionally biased region" description="Low complexity" evidence="8">
    <location>
        <begin position="239"/>
        <end position="270"/>
    </location>
</feature>
<evidence type="ECO:0000256" key="6">
    <source>
        <dbReference type="PROSITE-ProRule" id="PRU00649"/>
    </source>
</evidence>
<feature type="compositionally biased region" description="Basic residues" evidence="8">
    <location>
        <begin position="819"/>
        <end position="839"/>
    </location>
</feature>
<dbReference type="PROSITE" id="PS50103">
    <property type="entry name" value="ZF_C3H1"/>
    <property type="match status" value="1"/>
</dbReference>
<feature type="region of interest" description="Disordered" evidence="8">
    <location>
        <begin position="147"/>
        <end position="281"/>
    </location>
</feature>
<evidence type="ECO:0000313" key="12">
    <source>
        <dbReference type="RefSeq" id="XP_006815996.1"/>
    </source>
</evidence>
<dbReference type="Gene3D" id="1.20.930.10">
    <property type="entry name" value="Conserved domain common to transcription factors TFIIS, elongin A, CRSP70"/>
    <property type="match status" value="1"/>
</dbReference>
<dbReference type="InterPro" id="IPR035441">
    <property type="entry name" value="TFIIS/LEDGF_dom_sf"/>
</dbReference>
<comment type="subcellular location">
    <subcellularLocation>
        <location evidence="2">Chromosome</location>
    </subcellularLocation>
    <subcellularLocation>
        <location evidence="1 6">Nucleus</location>
    </subcellularLocation>
</comment>
<feature type="compositionally biased region" description="Low complexity" evidence="8">
    <location>
        <begin position="689"/>
        <end position="712"/>
    </location>
</feature>
<feature type="compositionally biased region" description="Polar residues" evidence="8">
    <location>
        <begin position="582"/>
        <end position="596"/>
    </location>
</feature>
<evidence type="ECO:0000256" key="4">
    <source>
        <dbReference type="ARBA" id="ARBA00022454"/>
    </source>
</evidence>
<evidence type="ECO:0000259" key="9">
    <source>
        <dbReference type="PROSITE" id="PS50103"/>
    </source>
</evidence>
<keyword evidence="7" id="KW-0863">Zinc-finger</keyword>
<dbReference type="SUPFAM" id="SSF47676">
    <property type="entry name" value="Conserved domain common to transcription factors TFIIS, elongin A, CRSP70"/>
    <property type="match status" value="1"/>
</dbReference>
<sequence>MNSNAVDPLQLLKALSPLLSDDGRIKSSQEVVRLVSLMRDAKKLVSRCTYCNILKVTTDKSALDKFVEVGGWNVLNTWLVDAKDENNLAMLTEVMKILKQLPMTIDILKQNNTAKVVKQISKGDYNEQTKQLASNLVTEWMSLIKTSSTTDKPEKKKKKKTNGPKEGEEKKKRSAKMSVPAHAKFRSTGLEKETKLPPVKLKKKTSTGNSDKPSVPKYLKRTGTELNKSVQPPEKKTKPTPVTTSTTTTSTPTFTSSNSTATTTSTSTAQKKAKLIPARPKPIHIIHESGGFMDALNAPAAPIRKKTNKVKPGNKAATPTSPNAPKVIGHPLSGAVKNSYTEDNAAEEQRPGTPTPDDEVKDEPPKISFYGASQNEDTSTNEKMTDANQTEGILSMKSKKKKSVSWVDDLKVRDLVQVCYFELDETERVNVNSVRDFRDAAHMEMIREKETMESAKRGMQSRAAAEKVQTDFMPWKIFVIDLITSLARPGSCSTEKDAQREREKNVLQSLFFDKASLPDSPHEPDPEQIDPTEANPKEVKIIPLEDESNMDSSTPLSYTHEMSKDSPPKVNESPTLHHPDPQQLSPHPGIQQNSGSLPPALATLMKQAKGPGNTPPPASTVAASNQPTSPTTTVKNVQNLLSSIMGNPTNGQQGYASQQTGEDVDMTKKLKQILEPFKNQLPSSNMGDQQQINVQQQQQQQHQQQQQQQQLPPGMPPPGMMEGMDPMQFPPPGPPMPMPGAPMMGPGGPMPMPPSGHMMPPGGPMPMPPREGLLPPPQPGMPMPFPPPGMDGPMPPMGPGFHDQGPYQGGPPPGPMRRGSPRSRGPPRGRGSMRGRGGRGRYDDYGTSRGRGPMRGRGRGRGRGSDEVCYHFMSDRGCRYGNSCMYYHPQKNGPSQAQE</sequence>